<dbReference type="PROSITE" id="PS51705">
    <property type="entry name" value="G_HFLX"/>
    <property type="match status" value="1"/>
</dbReference>
<keyword evidence="4 8" id="KW-0460">Magnesium</keyword>
<dbReference type="NCBIfam" id="TIGR03156">
    <property type="entry name" value="GTP_HflX"/>
    <property type="match status" value="1"/>
</dbReference>
<feature type="binding site" evidence="7">
    <location>
        <begin position="252"/>
        <end position="255"/>
    </location>
    <ligand>
        <name>GTP</name>
        <dbReference type="ChEBI" id="CHEBI:37565"/>
    </ligand>
</feature>
<dbReference type="PANTHER" id="PTHR10229:SF0">
    <property type="entry name" value="GTP-BINDING PROTEIN 6-RELATED"/>
    <property type="match status" value="1"/>
</dbReference>
<dbReference type="CDD" id="cd01878">
    <property type="entry name" value="HflX"/>
    <property type="match status" value="1"/>
</dbReference>
<dbReference type="GO" id="GO:0003924">
    <property type="term" value="F:GTPase activity"/>
    <property type="evidence" value="ECO:0007669"/>
    <property type="project" value="UniProtKB-UniRule"/>
</dbReference>
<dbReference type="PIRSF" id="PIRSF006809">
    <property type="entry name" value="GTP-binding_hflX_prd"/>
    <property type="match status" value="1"/>
</dbReference>
<keyword evidence="3 6" id="KW-0547">Nucleotide-binding</keyword>
<dbReference type="GO" id="GO:0005737">
    <property type="term" value="C:cytoplasm"/>
    <property type="evidence" value="ECO:0007669"/>
    <property type="project" value="UniProtKB-SubCell"/>
</dbReference>
<feature type="coiled-coil region" evidence="9">
    <location>
        <begin position="158"/>
        <end position="192"/>
    </location>
</feature>
<dbReference type="InterPro" id="IPR032305">
    <property type="entry name" value="GTP-bd_M"/>
</dbReference>
<dbReference type="InterPro" id="IPR016496">
    <property type="entry name" value="GTPase_HflX"/>
</dbReference>
<dbReference type="InterPro" id="IPR025121">
    <property type="entry name" value="GTPase_HflX_N"/>
</dbReference>
<dbReference type="InterPro" id="IPR006073">
    <property type="entry name" value="GTP-bd"/>
</dbReference>
<evidence type="ECO:0000256" key="7">
    <source>
        <dbReference type="PIRSR" id="PIRSR006809-1"/>
    </source>
</evidence>
<feature type="binding site" evidence="8">
    <location>
        <position position="212"/>
    </location>
    <ligand>
        <name>Mg(2+)</name>
        <dbReference type="ChEBI" id="CHEBI:18420"/>
    </ligand>
</feature>
<keyword evidence="5 6" id="KW-0342">GTP-binding</keyword>
<comment type="function">
    <text evidence="6">GTPase that associates with the 50S ribosomal subunit and may have a role during protein synthesis or ribosome biogenesis.</text>
</comment>
<name>A0A1F4TMS1_UNCSA</name>
<dbReference type="SUPFAM" id="SSF52540">
    <property type="entry name" value="P-loop containing nucleoside triphosphate hydrolases"/>
    <property type="match status" value="1"/>
</dbReference>
<evidence type="ECO:0000256" key="2">
    <source>
        <dbReference type="ARBA" id="ARBA00022723"/>
    </source>
</evidence>
<dbReference type="Gene3D" id="3.40.50.300">
    <property type="entry name" value="P-loop containing nucleotide triphosphate hydrolases"/>
    <property type="match status" value="1"/>
</dbReference>
<evidence type="ECO:0000313" key="11">
    <source>
        <dbReference type="EMBL" id="OGC34022.1"/>
    </source>
</evidence>
<comment type="cofactor">
    <cofactor evidence="8">
        <name>Mg(2+)</name>
        <dbReference type="ChEBI" id="CHEBI:18420"/>
    </cofactor>
</comment>
<dbReference type="Pfam" id="PF13167">
    <property type="entry name" value="GTP-bdg_N"/>
    <property type="match status" value="1"/>
</dbReference>
<evidence type="ECO:0000256" key="4">
    <source>
        <dbReference type="ARBA" id="ARBA00022842"/>
    </source>
</evidence>
<dbReference type="Pfam" id="PF01926">
    <property type="entry name" value="MMR_HSR1"/>
    <property type="match status" value="1"/>
</dbReference>
<dbReference type="FunFam" id="3.40.50.300:FF:000173">
    <property type="entry name" value="GTPase HflX"/>
    <property type="match status" value="1"/>
</dbReference>
<feature type="binding site" evidence="7">
    <location>
        <begin position="342"/>
        <end position="344"/>
    </location>
    <ligand>
        <name>GTP</name>
        <dbReference type="ChEBI" id="CHEBI:37565"/>
    </ligand>
</feature>
<dbReference type="InterPro" id="IPR030394">
    <property type="entry name" value="G_HFLX_dom"/>
</dbReference>
<organism evidence="11 12">
    <name type="scientific">candidate division WOR-1 bacterium RIFOXYC2_FULL_41_25</name>
    <dbReference type="NCBI Taxonomy" id="1802586"/>
    <lineage>
        <taxon>Bacteria</taxon>
        <taxon>Bacillati</taxon>
        <taxon>Saganbacteria</taxon>
    </lineage>
</organism>
<dbReference type="PANTHER" id="PTHR10229">
    <property type="entry name" value="GTP-BINDING PROTEIN HFLX"/>
    <property type="match status" value="1"/>
</dbReference>
<feature type="domain" description="Hflx-type G" evidence="10">
    <location>
        <begin position="199"/>
        <end position="364"/>
    </location>
</feature>
<proteinExistence type="inferred from homology"/>
<comment type="subcellular location">
    <subcellularLocation>
        <location evidence="6">Cytoplasm</location>
    </subcellularLocation>
    <text evidence="6">May associate with membranes.</text>
</comment>
<dbReference type="FunFam" id="3.40.50.11060:FF:000001">
    <property type="entry name" value="GTPase HflX"/>
    <property type="match status" value="1"/>
</dbReference>
<accession>A0A1F4TMS1</accession>
<evidence type="ECO:0000256" key="1">
    <source>
        <dbReference type="ARBA" id="ARBA00022490"/>
    </source>
</evidence>
<reference evidence="11 12" key="1">
    <citation type="journal article" date="2016" name="Nat. Commun.">
        <title>Thousands of microbial genomes shed light on interconnected biogeochemical processes in an aquifer system.</title>
        <authorList>
            <person name="Anantharaman K."/>
            <person name="Brown C.T."/>
            <person name="Hug L.A."/>
            <person name="Sharon I."/>
            <person name="Castelle C.J."/>
            <person name="Probst A.J."/>
            <person name="Thomas B.C."/>
            <person name="Singh A."/>
            <person name="Wilkins M.J."/>
            <person name="Karaoz U."/>
            <person name="Brodie E.L."/>
            <person name="Williams K.H."/>
            <person name="Hubbard S.S."/>
            <person name="Banfield J.F."/>
        </authorList>
    </citation>
    <scope>NUCLEOTIDE SEQUENCE [LARGE SCALE GENOMIC DNA]</scope>
</reference>
<dbReference type="GO" id="GO:0046872">
    <property type="term" value="F:metal ion binding"/>
    <property type="evidence" value="ECO:0007669"/>
    <property type="project" value="UniProtKB-KW"/>
</dbReference>
<feature type="binding site" evidence="8">
    <location>
        <position position="232"/>
    </location>
    <ligand>
        <name>Mg(2+)</name>
        <dbReference type="ChEBI" id="CHEBI:18420"/>
    </ligand>
</feature>
<dbReference type="InterPro" id="IPR027417">
    <property type="entry name" value="P-loop_NTPase"/>
</dbReference>
<dbReference type="Gene3D" id="6.10.250.2860">
    <property type="match status" value="1"/>
</dbReference>
<dbReference type="GO" id="GO:0005525">
    <property type="term" value="F:GTP binding"/>
    <property type="evidence" value="ECO:0007669"/>
    <property type="project" value="UniProtKB-UniRule"/>
</dbReference>
<feature type="binding site" evidence="7">
    <location>
        <begin position="318"/>
        <end position="321"/>
    </location>
    <ligand>
        <name>GTP</name>
        <dbReference type="ChEBI" id="CHEBI:37565"/>
    </ligand>
</feature>
<evidence type="ECO:0000256" key="5">
    <source>
        <dbReference type="ARBA" id="ARBA00023134"/>
    </source>
</evidence>
<dbReference type="GO" id="GO:0043022">
    <property type="term" value="F:ribosome binding"/>
    <property type="evidence" value="ECO:0007669"/>
    <property type="project" value="TreeGrafter"/>
</dbReference>
<evidence type="ECO:0000256" key="6">
    <source>
        <dbReference type="HAMAP-Rule" id="MF_00900"/>
    </source>
</evidence>
<keyword evidence="9" id="KW-0175">Coiled coil</keyword>
<dbReference type="EMBL" id="MEUI01000024">
    <property type="protein sequence ID" value="OGC34022.1"/>
    <property type="molecule type" value="Genomic_DNA"/>
</dbReference>
<feature type="binding site" evidence="7">
    <location>
        <begin position="205"/>
        <end position="212"/>
    </location>
    <ligand>
        <name>GTP</name>
        <dbReference type="ChEBI" id="CHEBI:37565"/>
    </ligand>
</feature>
<evidence type="ECO:0000256" key="3">
    <source>
        <dbReference type="ARBA" id="ARBA00022741"/>
    </source>
</evidence>
<comment type="caution">
    <text evidence="11">The sequence shown here is derived from an EMBL/GenBank/DDBJ whole genome shotgun (WGS) entry which is preliminary data.</text>
</comment>
<keyword evidence="1 6" id="KW-0963">Cytoplasm</keyword>
<feature type="binding site" evidence="7">
    <location>
        <begin position="230"/>
        <end position="234"/>
    </location>
    <ligand>
        <name>GTP</name>
        <dbReference type="ChEBI" id="CHEBI:37565"/>
    </ligand>
</feature>
<evidence type="ECO:0000259" key="10">
    <source>
        <dbReference type="PROSITE" id="PS51705"/>
    </source>
</evidence>
<evidence type="ECO:0000256" key="9">
    <source>
        <dbReference type="SAM" id="Coils"/>
    </source>
</evidence>
<dbReference type="HAMAP" id="MF_00900">
    <property type="entry name" value="GTPase_HflX"/>
    <property type="match status" value="1"/>
</dbReference>
<keyword evidence="2 8" id="KW-0479">Metal-binding</keyword>
<dbReference type="Gene3D" id="3.40.50.11060">
    <property type="entry name" value="GTPase HflX, N-terminal domain"/>
    <property type="match status" value="1"/>
</dbReference>
<protein>
    <recommendedName>
        <fullName evidence="6">GTPase HflX</fullName>
    </recommendedName>
    <alternativeName>
        <fullName evidence="6">GTP-binding protein HflX</fullName>
    </alternativeName>
</protein>
<evidence type="ECO:0000256" key="8">
    <source>
        <dbReference type="PIRSR" id="PIRSR006809-2"/>
    </source>
</evidence>
<dbReference type="InterPro" id="IPR042108">
    <property type="entry name" value="GTPase_HflX_N_sf"/>
</dbReference>
<comment type="subunit">
    <text evidence="6">Monomer. Associates with the 50S ribosomal subunit.</text>
</comment>
<dbReference type="AlphaFoldDB" id="A0A1F4TMS1"/>
<dbReference type="PRINTS" id="PR00326">
    <property type="entry name" value="GTP1OBG"/>
</dbReference>
<sequence>MLEKTENTIIVGLETGAEPQLIPLEESLAELARLTHTAGAKVVGTLSQKRPMPDQRYYIGQGKLLELQTLVKSTEADMVVFDISLSSSQQRNLEEFLGLKVIDRTELILDIFALHAKSREGKLQVELAQDSFLLSRLSGHGVSMSRLGGGIGTRGPGETKLEYDRRNIRKRISELKKEIKQLARERTVRREKRKTSHFPLVALVGYTNSGKSTLLNSLSNAGVLAQDKLFATLDPTVRRIYLPSKQTILLTDTVGFIQKLPHQLVAAFAATLEEVTEADLLLHIVDSSNPYFEDQINAVYTVLEELNCVTKPIITVFNKVDRLDEKIEPLLIEKYQPAISISALHKQGLEELQAEITRVFSRQRRQPA</sequence>
<dbReference type="Proteomes" id="UP000177309">
    <property type="component" value="Unassembled WGS sequence"/>
</dbReference>
<gene>
    <name evidence="6" type="primary">hflX</name>
    <name evidence="11" type="ORF">A2462_01540</name>
</gene>
<evidence type="ECO:0000313" key="12">
    <source>
        <dbReference type="Proteomes" id="UP000177309"/>
    </source>
</evidence>
<comment type="similarity">
    <text evidence="6">Belongs to the TRAFAC class OBG-HflX-like GTPase superfamily. HflX GTPase family.</text>
</comment>
<dbReference type="Pfam" id="PF16360">
    <property type="entry name" value="GTP-bdg_M"/>
    <property type="match status" value="1"/>
</dbReference>